<sequence>MLDKARGFFITIEGIEGAGKSTCLDAISSTLAEMGINNPIVTREPGGTEVGEAIRAILLNSHYRGMSGESEALLLFAARAEHVAQVIRPNVEAGRWVISDRFTDASYAYQGGGRGLGAERIATLEKWAMPDDIQPDITLLLDVEPHVGRERVGKRKGEADRFEKEQDDFFAVVREAYLNRATAQPQRFRVIDANQSVDYVTRQVKQAIRGLIEQRSN</sequence>
<dbReference type="GO" id="GO:0005829">
    <property type="term" value="C:cytosol"/>
    <property type="evidence" value="ECO:0007669"/>
    <property type="project" value="TreeGrafter"/>
</dbReference>
<keyword evidence="8 12" id="KW-0067">ATP-binding</keyword>
<dbReference type="FunFam" id="3.40.50.300:FF:000225">
    <property type="entry name" value="Thymidylate kinase"/>
    <property type="match status" value="1"/>
</dbReference>
<dbReference type="GO" id="GO:0004798">
    <property type="term" value="F:dTMP kinase activity"/>
    <property type="evidence" value="ECO:0007669"/>
    <property type="project" value="UniProtKB-UniRule"/>
</dbReference>
<keyword evidence="15" id="KW-1185">Reference proteome</keyword>
<dbReference type="OrthoDB" id="9774907at2"/>
<keyword evidence="7 12" id="KW-0418">Kinase</keyword>
<evidence type="ECO:0000256" key="4">
    <source>
        <dbReference type="ARBA" id="ARBA00022679"/>
    </source>
</evidence>
<name>A0A120MZW3_HALHR</name>
<evidence type="ECO:0000256" key="3">
    <source>
        <dbReference type="ARBA" id="ARBA00017144"/>
    </source>
</evidence>
<evidence type="ECO:0000256" key="11">
    <source>
        <dbReference type="ARBA" id="ARBA00057735"/>
    </source>
</evidence>
<keyword evidence="4 12" id="KW-0808">Transferase</keyword>
<evidence type="ECO:0000256" key="10">
    <source>
        <dbReference type="ARBA" id="ARBA00048743"/>
    </source>
</evidence>
<dbReference type="RefSeq" id="WP_096409371.1">
    <property type="nucleotide sequence ID" value="NZ_AP017372.2"/>
</dbReference>
<evidence type="ECO:0000256" key="9">
    <source>
        <dbReference type="ARBA" id="ARBA00029962"/>
    </source>
</evidence>
<feature type="binding site" evidence="12">
    <location>
        <begin position="14"/>
        <end position="21"/>
    </location>
    <ligand>
        <name>ATP</name>
        <dbReference type="ChEBI" id="CHEBI:30616"/>
    </ligand>
</feature>
<dbReference type="HAMAP" id="MF_00165">
    <property type="entry name" value="Thymidylate_kinase"/>
    <property type="match status" value="1"/>
</dbReference>
<dbReference type="InterPro" id="IPR039430">
    <property type="entry name" value="Thymidylate_kin-like_dom"/>
</dbReference>
<dbReference type="Gene3D" id="3.40.50.300">
    <property type="entry name" value="P-loop containing nucleotide triphosphate hydrolases"/>
    <property type="match status" value="1"/>
</dbReference>
<comment type="function">
    <text evidence="11 12">Phosphorylation of dTMP to form dTDP in both de novo and salvage pathways of dTTP synthesis.</text>
</comment>
<evidence type="ECO:0000256" key="7">
    <source>
        <dbReference type="ARBA" id="ARBA00022777"/>
    </source>
</evidence>
<dbReference type="EC" id="2.7.4.9" evidence="2 12"/>
<evidence type="ECO:0000256" key="1">
    <source>
        <dbReference type="ARBA" id="ARBA00009776"/>
    </source>
</evidence>
<evidence type="ECO:0000256" key="12">
    <source>
        <dbReference type="HAMAP-Rule" id="MF_00165"/>
    </source>
</evidence>
<accession>A0A120MZW3</accession>
<proteinExistence type="inferred from homology"/>
<gene>
    <name evidence="12 14" type="primary">tmk</name>
    <name evidence="14" type="ORF">HH1059_12940</name>
</gene>
<dbReference type="PANTHER" id="PTHR10344">
    <property type="entry name" value="THYMIDYLATE KINASE"/>
    <property type="match status" value="1"/>
</dbReference>
<dbReference type="EMBL" id="AP017372">
    <property type="protein sequence ID" value="BAU58002.1"/>
    <property type="molecule type" value="Genomic_DNA"/>
</dbReference>
<dbReference type="GO" id="GO:0006227">
    <property type="term" value="P:dUDP biosynthetic process"/>
    <property type="evidence" value="ECO:0007669"/>
    <property type="project" value="TreeGrafter"/>
</dbReference>
<dbReference type="SUPFAM" id="SSF52540">
    <property type="entry name" value="P-loop containing nucleoside triphosphate hydrolases"/>
    <property type="match status" value="1"/>
</dbReference>
<organism evidence="14 15">
    <name type="scientific">Halorhodospira halochloris</name>
    <name type="common">Ectothiorhodospira halochloris</name>
    <dbReference type="NCBI Taxonomy" id="1052"/>
    <lineage>
        <taxon>Bacteria</taxon>
        <taxon>Pseudomonadati</taxon>
        <taxon>Pseudomonadota</taxon>
        <taxon>Gammaproteobacteria</taxon>
        <taxon>Chromatiales</taxon>
        <taxon>Ectothiorhodospiraceae</taxon>
        <taxon>Halorhodospira</taxon>
    </lineage>
</organism>
<dbReference type="KEGG" id="hhk:HH1059_12940"/>
<dbReference type="GO" id="GO:0006233">
    <property type="term" value="P:dTDP biosynthetic process"/>
    <property type="evidence" value="ECO:0007669"/>
    <property type="project" value="InterPro"/>
</dbReference>
<feature type="domain" description="Thymidylate kinase-like" evidence="13">
    <location>
        <begin position="12"/>
        <end position="203"/>
    </location>
</feature>
<evidence type="ECO:0000313" key="14">
    <source>
        <dbReference type="EMBL" id="BAU58002.1"/>
    </source>
</evidence>
<dbReference type="InterPro" id="IPR018094">
    <property type="entry name" value="Thymidylate_kinase"/>
</dbReference>
<comment type="catalytic activity">
    <reaction evidence="10 12">
        <text>dTMP + ATP = dTDP + ADP</text>
        <dbReference type="Rhea" id="RHEA:13517"/>
        <dbReference type="ChEBI" id="CHEBI:30616"/>
        <dbReference type="ChEBI" id="CHEBI:58369"/>
        <dbReference type="ChEBI" id="CHEBI:63528"/>
        <dbReference type="ChEBI" id="CHEBI:456216"/>
        <dbReference type="EC" id="2.7.4.9"/>
    </reaction>
</comment>
<evidence type="ECO:0000256" key="2">
    <source>
        <dbReference type="ARBA" id="ARBA00012980"/>
    </source>
</evidence>
<dbReference type="AlphaFoldDB" id="A0A120MZW3"/>
<comment type="similarity">
    <text evidence="1 12">Belongs to the thymidylate kinase family.</text>
</comment>
<evidence type="ECO:0000256" key="5">
    <source>
        <dbReference type="ARBA" id="ARBA00022727"/>
    </source>
</evidence>
<dbReference type="Pfam" id="PF02223">
    <property type="entry name" value="Thymidylate_kin"/>
    <property type="match status" value="1"/>
</dbReference>
<protein>
    <recommendedName>
        <fullName evidence="3 12">Thymidylate kinase</fullName>
        <ecNumber evidence="2 12">2.7.4.9</ecNumber>
    </recommendedName>
    <alternativeName>
        <fullName evidence="9 12">dTMP kinase</fullName>
    </alternativeName>
</protein>
<evidence type="ECO:0000256" key="8">
    <source>
        <dbReference type="ARBA" id="ARBA00022840"/>
    </source>
</evidence>
<evidence type="ECO:0000256" key="6">
    <source>
        <dbReference type="ARBA" id="ARBA00022741"/>
    </source>
</evidence>
<keyword evidence="5 12" id="KW-0545">Nucleotide biosynthesis</keyword>
<reference evidence="14" key="1">
    <citation type="submission" date="2016-02" db="EMBL/GenBank/DDBJ databases">
        <title>Halorhodospira halochloris DSM-1059 complete genome, version 2.</title>
        <authorList>
            <person name="Tsukatani Y."/>
        </authorList>
    </citation>
    <scope>NUCLEOTIDE SEQUENCE</scope>
    <source>
        <strain evidence="14">DSM 1059</strain>
    </source>
</reference>
<keyword evidence="6 12" id="KW-0547">Nucleotide-binding</keyword>
<evidence type="ECO:0000313" key="15">
    <source>
        <dbReference type="Proteomes" id="UP000218890"/>
    </source>
</evidence>
<evidence type="ECO:0000259" key="13">
    <source>
        <dbReference type="Pfam" id="PF02223"/>
    </source>
</evidence>
<dbReference type="CDD" id="cd01672">
    <property type="entry name" value="TMPK"/>
    <property type="match status" value="1"/>
</dbReference>
<dbReference type="PANTHER" id="PTHR10344:SF4">
    <property type="entry name" value="UMP-CMP KINASE 2, MITOCHONDRIAL"/>
    <property type="match status" value="1"/>
</dbReference>
<dbReference type="GO" id="GO:0005524">
    <property type="term" value="F:ATP binding"/>
    <property type="evidence" value="ECO:0007669"/>
    <property type="project" value="UniProtKB-UniRule"/>
</dbReference>
<dbReference type="GO" id="GO:0006235">
    <property type="term" value="P:dTTP biosynthetic process"/>
    <property type="evidence" value="ECO:0007669"/>
    <property type="project" value="UniProtKB-UniRule"/>
</dbReference>
<dbReference type="NCBIfam" id="TIGR00041">
    <property type="entry name" value="DTMP_kinase"/>
    <property type="match status" value="1"/>
</dbReference>
<dbReference type="Proteomes" id="UP000218890">
    <property type="component" value="Chromosome"/>
</dbReference>
<dbReference type="InterPro" id="IPR027417">
    <property type="entry name" value="P-loop_NTPase"/>
</dbReference>